<protein>
    <recommendedName>
        <fullName evidence="7">Glutamyl-tRNA(Gln) amidotransferase subunit A, mitochondrial</fullName>
        <shortName evidence="7">Glu-AdT subunit A</shortName>
        <ecNumber evidence="7">6.3.5.7</ecNumber>
    </recommendedName>
</protein>
<accession>A0A9W8M4M0</accession>
<feature type="active site" description="Charge relay system" evidence="7">
    <location>
        <position position="80"/>
    </location>
</feature>
<feature type="active site" description="Acyl-ester intermediate" evidence="7">
    <location>
        <position position="193"/>
    </location>
</feature>
<name>A0A9W8M4M0_9FUNG</name>
<evidence type="ECO:0000256" key="1">
    <source>
        <dbReference type="ARBA" id="ARBA00008069"/>
    </source>
</evidence>
<dbReference type="EC" id="6.3.5.7" evidence="7"/>
<keyword evidence="3 7" id="KW-0547">Nucleotide-binding</keyword>
<gene>
    <name evidence="10" type="primary">HER2</name>
    <name evidence="10" type="ORF">GGH94_003907</name>
</gene>
<dbReference type="InterPro" id="IPR000120">
    <property type="entry name" value="Amidase"/>
</dbReference>
<dbReference type="InterPro" id="IPR020556">
    <property type="entry name" value="Amidase_CS"/>
</dbReference>
<dbReference type="SUPFAM" id="SSF75304">
    <property type="entry name" value="Amidase signature (AS) enzymes"/>
    <property type="match status" value="1"/>
</dbReference>
<comment type="function">
    <text evidence="7">Allows the formation of correctly charged Gln-tRNA(Gln) through the transamidation of misacylated Glu-tRNA(Gln) in the mitochondria. The reaction takes place in the presence of glutamine and ATP through an activated gamma-phospho-Glu-tRNA(Gln).</text>
</comment>
<dbReference type="InterPro" id="IPR023631">
    <property type="entry name" value="Amidase_dom"/>
</dbReference>
<evidence type="ECO:0000256" key="3">
    <source>
        <dbReference type="ARBA" id="ARBA00022741"/>
    </source>
</evidence>
<comment type="catalytic activity">
    <reaction evidence="6 7">
        <text>L-glutamyl-tRNA(Gln) + L-glutamine + ATP + H2O = L-glutaminyl-tRNA(Gln) + L-glutamate + ADP + phosphate + H(+)</text>
        <dbReference type="Rhea" id="RHEA:17521"/>
        <dbReference type="Rhea" id="RHEA-COMP:9681"/>
        <dbReference type="Rhea" id="RHEA-COMP:9684"/>
        <dbReference type="ChEBI" id="CHEBI:15377"/>
        <dbReference type="ChEBI" id="CHEBI:15378"/>
        <dbReference type="ChEBI" id="CHEBI:29985"/>
        <dbReference type="ChEBI" id="CHEBI:30616"/>
        <dbReference type="ChEBI" id="CHEBI:43474"/>
        <dbReference type="ChEBI" id="CHEBI:58359"/>
        <dbReference type="ChEBI" id="CHEBI:78520"/>
        <dbReference type="ChEBI" id="CHEBI:78521"/>
        <dbReference type="ChEBI" id="CHEBI:456216"/>
        <dbReference type="EC" id="6.3.5.7"/>
    </reaction>
</comment>
<dbReference type="PROSITE" id="PS00571">
    <property type="entry name" value="AMIDASES"/>
    <property type="match status" value="1"/>
</dbReference>
<dbReference type="InterPro" id="IPR036928">
    <property type="entry name" value="AS_sf"/>
</dbReference>
<reference evidence="10" key="1">
    <citation type="submission" date="2022-07" db="EMBL/GenBank/DDBJ databases">
        <title>Phylogenomic reconstructions and comparative analyses of Kickxellomycotina fungi.</title>
        <authorList>
            <person name="Reynolds N.K."/>
            <person name="Stajich J.E."/>
            <person name="Barry K."/>
            <person name="Grigoriev I.V."/>
            <person name="Crous P."/>
            <person name="Smith M.E."/>
        </authorList>
    </citation>
    <scope>NUCLEOTIDE SEQUENCE</scope>
    <source>
        <strain evidence="10">RSA 476</strain>
    </source>
</reference>
<feature type="compositionally biased region" description="Basic and acidic residues" evidence="8">
    <location>
        <begin position="154"/>
        <end position="165"/>
    </location>
</feature>
<evidence type="ECO:0000256" key="4">
    <source>
        <dbReference type="ARBA" id="ARBA00022840"/>
    </source>
</evidence>
<feature type="domain" description="Amidase" evidence="9">
    <location>
        <begin position="61"/>
        <end position="523"/>
    </location>
</feature>
<dbReference type="GO" id="GO:0005739">
    <property type="term" value="C:mitochondrion"/>
    <property type="evidence" value="ECO:0007669"/>
    <property type="project" value="UniProtKB-SubCell"/>
</dbReference>
<keyword evidence="7" id="KW-0496">Mitochondrion</keyword>
<keyword evidence="4 7" id="KW-0067">ATP-binding</keyword>
<comment type="similarity">
    <text evidence="1 7">Belongs to the amidase family. GatA subfamily.</text>
</comment>
<evidence type="ECO:0000313" key="10">
    <source>
        <dbReference type="EMBL" id="KAJ2862977.1"/>
    </source>
</evidence>
<comment type="caution">
    <text evidence="10">The sequence shown here is derived from an EMBL/GenBank/DDBJ whole genome shotgun (WGS) entry which is preliminary data.</text>
</comment>
<dbReference type="Proteomes" id="UP001140074">
    <property type="component" value="Unassembled WGS sequence"/>
</dbReference>
<feature type="active site" description="Charge relay system" evidence="7">
    <location>
        <position position="169"/>
    </location>
</feature>
<sequence length="529" mass="56100">MRRSLRALQFNSSWHTSCKTYAGSRQYRSTSAPVTAISALETIAKRNPALNAFASHITLAEIGSSETSDGPLKEWPIAVKANITTTLPSATSCASRALDTYTSPYQASVVDSLEGAGAVVVGKTNMDEFGMGSKNMFSMYGAAINPHTPSSGAKRKDMAESDHRTPGGSSGGSAAAVAAGMCRAALGSDTGGSVRLPAAWCGVVGFKPTFGRISRHGLVAYGSSLDIIGIITRNVADVQSVFSVAAVPDPLDMTCMSSPLRARIKALADSRSWITQVRGRSETESAPLAGIRVGIPEEYWVNELSVPALESWKAGASRLAALGCDVVSVALPHTPSALPAYYTLAWAEASSNLARYDGIRYGRRSTTPPDTRDLQNASQKYANTRSENFGAEVQRRILLGTYVMSSAASEHYFTPSQKIRRLIQEEFDRVFALPNALSMTNPLTPPTSRPPGVDVLLFPTATGAAPRLGDQEDSRVANYVNDVMTVPASLAGIPAISIPVGHTDGMPLGLQLAAQYGDDELLLRVACHL</sequence>
<feature type="region of interest" description="Disordered" evidence="8">
    <location>
        <begin position="148"/>
        <end position="172"/>
    </location>
</feature>
<dbReference type="GO" id="GO:0032543">
    <property type="term" value="P:mitochondrial translation"/>
    <property type="evidence" value="ECO:0007669"/>
    <property type="project" value="UniProtKB-UniRule"/>
</dbReference>
<keyword evidence="5 7" id="KW-0648">Protein biosynthesis</keyword>
<dbReference type="GO" id="GO:0005524">
    <property type="term" value="F:ATP binding"/>
    <property type="evidence" value="ECO:0007669"/>
    <property type="project" value="UniProtKB-KW"/>
</dbReference>
<dbReference type="AlphaFoldDB" id="A0A9W8M4M0"/>
<dbReference type="GO" id="GO:0070681">
    <property type="term" value="P:glutaminyl-tRNAGln biosynthesis via transamidation"/>
    <property type="evidence" value="ECO:0007669"/>
    <property type="project" value="UniProtKB-UniRule"/>
</dbReference>
<dbReference type="InterPro" id="IPR004412">
    <property type="entry name" value="GatA"/>
</dbReference>
<evidence type="ECO:0000259" key="9">
    <source>
        <dbReference type="Pfam" id="PF01425"/>
    </source>
</evidence>
<comment type="subcellular location">
    <subcellularLocation>
        <location evidence="7">Mitochondrion</location>
    </subcellularLocation>
</comment>
<keyword evidence="2 7" id="KW-0436">Ligase</keyword>
<evidence type="ECO:0000256" key="6">
    <source>
        <dbReference type="ARBA" id="ARBA00047407"/>
    </source>
</evidence>
<dbReference type="GO" id="GO:0030956">
    <property type="term" value="C:glutamyl-tRNA(Gln) amidotransferase complex"/>
    <property type="evidence" value="ECO:0007669"/>
    <property type="project" value="UniProtKB-UniRule"/>
</dbReference>
<dbReference type="PANTHER" id="PTHR11895:SF7">
    <property type="entry name" value="GLUTAMYL-TRNA(GLN) AMIDOTRANSFERASE SUBUNIT A, MITOCHONDRIAL"/>
    <property type="match status" value="1"/>
</dbReference>
<dbReference type="EMBL" id="JANBUY010000142">
    <property type="protein sequence ID" value="KAJ2862977.1"/>
    <property type="molecule type" value="Genomic_DNA"/>
</dbReference>
<dbReference type="PANTHER" id="PTHR11895">
    <property type="entry name" value="TRANSAMIDASE"/>
    <property type="match status" value="1"/>
</dbReference>
<proteinExistence type="inferred from homology"/>
<dbReference type="Pfam" id="PF01425">
    <property type="entry name" value="Amidase"/>
    <property type="match status" value="1"/>
</dbReference>
<evidence type="ECO:0000256" key="2">
    <source>
        <dbReference type="ARBA" id="ARBA00022598"/>
    </source>
</evidence>
<evidence type="ECO:0000256" key="5">
    <source>
        <dbReference type="ARBA" id="ARBA00022917"/>
    </source>
</evidence>
<keyword evidence="11" id="KW-1185">Reference proteome</keyword>
<evidence type="ECO:0000313" key="11">
    <source>
        <dbReference type="Proteomes" id="UP001140074"/>
    </source>
</evidence>
<evidence type="ECO:0000256" key="8">
    <source>
        <dbReference type="SAM" id="MobiDB-lite"/>
    </source>
</evidence>
<comment type="subunit">
    <text evidence="7">Subunit of the heterotrimeric GatCAB amidotransferase (AdT) complex, composed of A, B and C subunits.</text>
</comment>
<evidence type="ECO:0000256" key="7">
    <source>
        <dbReference type="HAMAP-Rule" id="MF_03150"/>
    </source>
</evidence>
<dbReference type="Gene3D" id="3.90.1300.10">
    <property type="entry name" value="Amidase signature (AS) domain"/>
    <property type="match status" value="1"/>
</dbReference>
<organism evidence="10 11">
    <name type="scientific">Coemansia aciculifera</name>
    <dbReference type="NCBI Taxonomy" id="417176"/>
    <lineage>
        <taxon>Eukaryota</taxon>
        <taxon>Fungi</taxon>
        <taxon>Fungi incertae sedis</taxon>
        <taxon>Zoopagomycota</taxon>
        <taxon>Kickxellomycotina</taxon>
        <taxon>Kickxellomycetes</taxon>
        <taxon>Kickxellales</taxon>
        <taxon>Kickxellaceae</taxon>
        <taxon>Coemansia</taxon>
    </lineage>
</organism>
<dbReference type="HAMAP" id="MF_00120">
    <property type="entry name" value="GatA"/>
    <property type="match status" value="1"/>
</dbReference>
<dbReference type="GO" id="GO:0050567">
    <property type="term" value="F:glutaminyl-tRNA synthase (glutamine-hydrolyzing) activity"/>
    <property type="evidence" value="ECO:0007669"/>
    <property type="project" value="UniProtKB-UniRule"/>
</dbReference>